<comment type="caution">
    <text evidence="2">The sequence shown here is derived from an EMBL/GenBank/DDBJ whole genome shotgun (WGS) entry which is preliminary data.</text>
</comment>
<dbReference type="AlphaFoldDB" id="A0AAU9WR89"/>
<accession>A0AAU9WR89</accession>
<gene>
    <name evidence="2" type="ORF">PMEA_00009886</name>
</gene>
<evidence type="ECO:0000313" key="2">
    <source>
        <dbReference type="EMBL" id="CAH3122948.1"/>
    </source>
</evidence>
<organism evidence="2 3">
    <name type="scientific">Pocillopora meandrina</name>
    <dbReference type="NCBI Taxonomy" id="46732"/>
    <lineage>
        <taxon>Eukaryota</taxon>
        <taxon>Metazoa</taxon>
        <taxon>Cnidaria</taxon>
        <taxon>Anthozoa</taxon>
        <taxon>Hexacorallia</taxon>
        <taxon>Scleractinia</taxon>
        <taxon>Astrocoeniina</taxon>
        <taxon>Pocilloporidae</taxon>
        <taxon>Pocillopora</taxon>
    </lineage>
</organism>
<proteinExistence type="predicted"/>
<keyword evidence="3" id="KW-1185">Reference proteome</keyword>
<evidence type="ECO:0000313" key="3">
    <source>
        <dbReference type="Proteomes" id="UP001159428"/>
    </source>
</evidence>
<feature type="region of interest" description="Disordered" evidence="1">
    <location>
        <begin position="111"/>
        <end position="142"/>
    </location>
</feature>
<name>A0AAU9WR89_9CNID</name>
<evidence type="ECO:0000256" key="1">
    <source>
        <dbReference type="SAM" id="MobiDB-lite"/>
    </source>
</evidence>
<reference evidence="2 3" key="1">
    <citation type="submission" date="2022-05" db="EMBL/GenBank/DDBJ databases">
        <authorList>
            <consortium name="Genoscope - CEA"/>
            <person name="William W."/>
        </authorList>
    </citation>
    <scope>NUCLEOTIDE SEQUENCE [LARGE SCALE GENOMIC DNA]</scope>
</reference>
<dbReference type="Proteomes" id="UP001159428">
    <property type="component" value="Unassembled WGS sequence"/>
</dbReference>
<dbReference type="EMBL" id="CALNXJ010000019">
    <property type="protein sequence ID" value="CAH3122948.1"/>
    <property type="molecule type" value="Genomic_DNA"/>
</dbReference>
<protein>
    <submittedName>
        <fullName evidence="2">Uncharacterized protein</fullName>
    </submittedName>
</protein>
<sequence length="224" mass="25901">MDYTWQQSLVLEFFQELTAAVTEEASSLTDDENLLSGQLDELASDVAVLVFETDEVPCKDIVSHTLDEVISFLSSFVTKIQEGDHDAEPKEESKVMAAADTSDKKIAQALENQGGTQKRQRKDEVENETAAKAKRRRSDSNTVARLQEENNLAQKWKMKKMQPQKQRLEAESYKMEQSKRQHQDLLQVVLQQTKQQHEQMQKFQRMFTSMYEQQSQIILKLLEK</sequence>